<evidence type="ECO:0000313" key="3">
    <source>
        <dbReference type="EMBL" id="GAH17647.1"/>
    </source>
</evidence>
<dbReference type="EMBL" id="BART01030521">
    <property type="protein sequence ID" value="GAH17647.1"/>
    <property type="molecule type" value="Genomic_DNA"/>
</dbReference>
<protein>
    <recommendedName>
        <fullName evidence="2">Dit-like phage tail protein N-terminal domain-containing protein</fullName>
    </recommendedName>
</protein>
<feature type="region of interest" description="Disordered" evidence="1">
    <location>
        <begin position="60"/>
        <end position="81"/>
    </location>
</feature>
<name>X1DBP8_9ZZZZ</name>
<dbReference type="Pfam" id="PF21821">
    <property type="entry name" value="Dit_like"/>
    <property type="match status" value="1"/>
</dbReference>
<gene>
    <name evidence="3" type="ORF">S01H4_53262</name>
</gene>
<organism evidence="3">
    <name type="scientific">marine sediment metagenome</name>
    <dbReference type="NCBI Taxonomy" id="412755"/>
    <lineage>
        <taxon>unclassified sequences</taxon>
        <taxon>metagenomes</taxon>
        <taxon>ecological metagenomes</taxon>
    </lineage>
</organism>
<reference evidence="3" key="1">
    <citation type="journal article" date="2014" name="Front. Microbiol.">
        <title>High frequency of phylogenetically diverse reductive dehalogenase-homologous genes in deep subseafloor sedimentary metagenomes.</title>
        <authorList>
            <person name="Kawai M."/>
            <person name="Futagami T."/>
            <person name="Toyoda A."/>
            <person name="Takaki Y."/>
            <person name="Nishi S."/>
            <person name="Hori S."/>
            <person name="Arai W."/>
            <person name="Tsubouchi T."/>
            <person name="Morono Y."/>
            <person name="Uchiyama I."/>
            <person name="Ito T."/>
            <person name="Fujiyama A."/>
            <person name="Inagaki F."/>
            <person name="Takami H."/>
        </authorList>
    </citation>
    <scope>NUCLEOTIDE SEQUENCE</scope>
    <source>
        <strain evidence="3">Expedition CK06-06</strain>
    </source>
</reference>
<evidence type="ECO:0000259" key="2">
    <source>
        <dbReference type="Pfam" id="PF21821"/>
    </source>
</evidence>
<dbReference type="AlphaFoldDB" id="X1DBP8"/>
<proteinExistence type="predicted"/>
<sequence>MRVDGEPITVITSLREYPNMAITTLAVTRDATTGNVLSSSVSLEQMLFATTETVELPKPVTTSNKKSVNKGKKVKKPADDVKANKADSVLSGLYGL</sequence>
<accession>X1DBP8</accession>
<feature type="domain" description="Dit-like phage tail protein N-terminal" evidence="2">
    <location>
        <begin position="2"/>
        <end position="57"/>
    </location>
</feature>
<evidence type="ECO:0000256" key="1">
    <source>
        <dbReference type="SAM" id="MobiDB-lite"/>
    </source>
</evidence>
<comment type="caution">
    <text evidence="3">The sequence shown here is derived from an EMBL/GenBank/DDBJ whole genome shotgun (WGS) entry which is preliminary data.</text>
</comment>
<dbReference type="InterPro" id="IPR048494">
    <property type="entry name" value="Dit-like_N"/>
</dbReference>